<dbReference type="EC" id="7.2.3.1" evidence="9"/>
<dbReference type="GO" id="GO:0012505">
    <property type="term" value="C:endomembrane system"/>
    <property type="evidence" value="ECO:0007669"/>
    <property type="project" value="UniProtKB-SubCell"/>
</dbReference>
<feature type="transmembrane region" description="Helical" evidence="9">
    <location>
        <begin position="362"/>
        <end position="386"/>
    </location>
</feature>
<keyword evidence="9" id="KW-0739">Sodium transport</keyword>
<keyword evidence="9" id="KW-1003">Cell membrane</keyword>
<dbReference type="GO" id="GO:0030955">
    <property type="term" value="F:potassium ion binding"/>
    <property type="evidence" value="ECO:0007669"/>
    <property type="project" value="UniProtKB-UniRule"/>
</dbReference>
<feature type="site" description="Determinant of potassium dependence" evidence="9">
    <location>
        <position position="452"/>
    </location>
</feature>
<accession>V6DJB0</accession>
<comment type="catalytic activity">
    <reaction evidence="9">
        <text>Na(+)(in) + diphosphate + H2O = Na(+)(out) + 2 phosphate + H(+)</text>
        <dbReference type="Rhea" id="RHEA:57884"/>
        <dbReference type="ChEBI" id="CHEBI:15377"/>
        <dbReference type="ChEBI" id="CHEBI:15378"/>
        <dbReference type="ChEBI" id="CHEBI:29101"/>
        <dbReference type="ChEBI" id="CHEBI:33019"/>
        <dbReference type="ChEBI" id="CHEBI:43474"/>
        <dbReference type="EC" id="7.2.3.1"/>
    </reaction>
</comment>
<dbReference type="Proteomes" id="UP000018769">
    <property type="component" value="Chromosome I"/>
</dbReference>
<comment type="activity regulation">
    <text evidence="9">Requires K(+) for maximal activity.</text>
</comment>
<dbReference type="GO" id="GO:0009678">
    <property type="term" value="F:diphosphate hydrolysis-driven proton transmembrane transporter activity"/>
    <property type="evidence" value="ECO:0007669"/>
    <property type="project" value="UniProtKB-UniRule"/>
</dbReference>
<keyword evidence="7 9" id="KW-0406">Ion transport</keyword>
<dbReference type="GO" id="GO:0000287">
    <property type="term" value="F:magnesium ion binding"/>
    <property type="evidence" value="ECO:0007669"/>
    <property type="project" value="UniProtKB-UniRule"/>
</dbReference>
<feature type="transmembrane region" description="Helical" evidence="9">
    <location>
        <begin position="453"/>
        <end position="474"/>
    </location>
</feature>
<evidence type="ECO:0000313" key="10">
    <source>
        <dbReference type="EMBL" id="CDK30601.1"/>
    </source>
</evidence>
<dbReference type="OrthoDB" id="9808652at2"/>
<reference evidence="10 11" key="1">
    <citation type="journal article" date="2015" name="Biol. Direct">
        <title>Babela massiliensis, a representative of a widespread bacterial phylum with unusual adaptations to parasitism in amoebae.</title>
        <authorList>
            <person name="Pagnier I."/>
            <person name="Yutin N."/>
            <person name="Croce O."/>
            <person name="Makarova K.S."/>
            <person name="Wolf Y.I."/>
            <person name="Benamar S."/>
            <person name="Raoult D."/>
            <person name="Koonin E.V."/>
            <person name="La Scola B."/>
        </authorList>
    </citation>
    <scope>NUCLEOTIDE SEQUENCE [LARGE SCALE GENOMIC DNA]</scope>
    <source>
        <strain evidence="11">BABL1</strain>
    </source>
</reference>
<feature type="transmembrane region" description="Helical" evidence="9">
    <location>
        <begin position="320"/>
        <end position="342"/>
    </location>
</feature>
<comment type="caution">
    <text evidence="9">Lacks conserved residue(s) required for the propagation of feature annotation.</text>
</comment>
<comment type="subunit">
    <text evidence="9">Homodimer.</text>
</comment>
<feature type="transmembrane region" description="Helical" evidence="9">
    <location>
        <begin position="648"/>
        <end position="667"/>
    </location>
</feature>
<keyword evidence="2 9" id="KW-0813">Transport</keyword>
<protein>
    <recommendedName>
        <fullName evidence="9">Putative K(+)-stimulated pyrophosphate-energized sodium pump</fullName>
        <ecNumber evidence="9">7.2.3.1</ecNumber>
    </recommendedName>
    <alternativeName>
        <fullName evidence="9">Membrane-bound sodium-translocating pyrophosphatase</fullName>
    </alternativeName>
    <alternativeName>
        <fullName evidence="9">Pyrophosphate-energized inorganic pyrophosphatase</fullName>
        <shortName evidence="9">Na(+)-PPase</shortName>
    </alternativeName>
</protein>
<name>V6DJB0_9BACT</name>
<dbReference type="GO" id="GO:0006814">
    <property type="term" value="P:sodium ion transport"/>
    <property type="evidence" value="ECO:0007669"/>
    <property type="project" value="UniProtKB-UniRule"/>
</dbReference>
<dbReference type="GO" id="GO:0004427">
    <property type="term" value="F:inorganic diphosphate phosphatase activity"/>
    <property type="evidence" value="ECO:0007669"/>
    <property type="project" value="UniProtKB-UniRule"/>
</dbReference>
<feature type="transmembrane region" description="Helical" evidence="9">
    <location>
        <begin position="581"/>
        <end position="600"/>
    </location>
</feature>
<evidence type="ECO:0000256" key="7">
    <source>
        <dbReference type="ARBA" id="ARBA00023065"/>
    </source>
</evidence>
<comment type="subcellular location">
    <subcellularLocation>
        <location evidence="9">Cell membrane</location>
        <topology evidence="9">Multi-pass membrane protein</topology>
    </subcellularLocation>
    <subcellularLocation>
        <location evidence="1">Endomembrane system</location>
        <topology evidence="1">Multi-pass membrane protein</topology>
    </subcellularLocation>
</comment>
<keyword evidence="4 9" id="KW-0460">Magnesium</keyword>
<dbReference type="PATRIC" id="fig|673862.3.peg.486"/>
<evidence type="ECO:0000256" key="5">
    <source>
        <dbReference type="ARBA" id="ARBA00022967"/>
    </source>
</evidence>
<feature type="transmembrane region" description="Helical" evidence="9">
    <location>
        <begin position="252"/>
        <end position="278"/>
    </location>
</feature>
<evidence type="ECO:0000256" key="2">
    <source>
        <dbReference type="ARBA" id="ARBA00022448"/>
    </source>
</evidence>
<evidence type="ECO:0000256" key="8">
    <source>
        <dbReference type="ARBA" id="ARBA00023136"/>
    </source>
</evidence>
<feature type="transmembrane region" description="Helical" evidence="9">
    <location>
        <begin position="486"/>
        <end position="504"/>
    </location>
</feature>
<evidence type="ECO:0000256" key="9">
    <source>
        <dbReference type="HAMAP-Rule" id="MF_01129"/>
    </source>
</evidence>
<proteinExistence type="inferred from homology"/>
<feature type="transmembrane region" description="Helical" evidence="9">
    <location>
        <begin position="6"/>
        <end position="30"/>
    </location>
</feature>
<dbReference type="PANTHER" id="PTHR31998">
    <property type="entry name" value="K(+)-INSENSITIVE PYROPHOSPHATE-ENERGIZED PROTON PUMP"/>
    <property type="match status" value="1"/>
</dbReference>
<feature type="transmembrane region" description="Helical" evidence="9">
    <location>
        <begin position="557"/>
        <end position="574"/>
    </location>
</feature>
<dbReference type="EMBL" id="HG793133">
    <property type="protein sequence ID" value="CDK30601.1"/>
    <property type="molecule type" value="Genomic_DNA"/>
</dbReference>
<comment type="cofactor">
    <cofactor evidence="9">
        <name>Mg(2+)</name>
        <dbReference type="ChEBI" id="CHEBI:18420"/>
    </cofactor>
</comment>
<dbReference type="NCBIfam" id="NF001960">
    <property type="entry name" value="PRK00733.3-5"/>
    <property type="match status" value="1"/>
</dbReference>
<comment type="similarity">
    <text evidence="9">Belongs to the H(+)-translocating pyrophosphatase (TC 3.A.10) family. K(+)-stimulated subfamily.</text>
</comment>
<dbReference type="eggNOG" id="COG3808">
    <property type="taxonomic scope" value="Bacteria"/>
</dbReference>
<evidence type="ECO:0000256" key="3">
    <source>
        <dbReference type="ARBA" id="ARBA00022692"/>
    </source>
</evidence>
<keyword evidence="6 9" id="KW-1133">Transmembrane helix</keyword>
<evidence type="ECO:0000313" key="11">
    <source>
        <dbReference type="Proteomes" id="UP000018769"/>
    </source>
</evidence>
<keyword evidence="9" id="KW-0915">Sodium</keyword>
<evidence type="ECO:0000256" key="4">
    <source>
        <dbReference type="ARBA" id="ARBA00022842"/>
    </source>
</evidence>
<dbReference type="InterPro" id="IPR004131">
    <property type="entry name" value="PPase-energised_H-pump"/>
</dbReference>
<feature type="transmembrane region" description="Helical" evidence="9">
    <location>
        <begin position="82"/>
        <end position="102"/>
    </location>
</feature>
<dbReference type="AlphaFoldDB" id="V6DJB0"/>
<dbReference type="NCBIfam" id="TIGR01104">
    <property type="entry name" value="V_PPase"/>
    <property type="match status" value="1"/>
</dbReference>
<dbReference type="Pfam" id="PF03030">
    <property type="entry name" value="H_PPase"/>
    <property type="match status" value="1"/>
</dbReference>
<sequence length="668" mass="69994">MLSLTIFTIVAILATIVGISIISFLFYKIYKLPIDNDKARSIAKAIKLGAMTFLKEEYKTMALAVLPVAGALYYFAGQYAAIFFLLGALLSLLCGFIGMTAATDANVRTTIAAKNHGEHQAFLVAFFGGGVMGFAVASFGILGIATILYLFFDKPDLVFILSNFGFGASFVAFFARVGGGIYTKSADVGADLVGKVEENIPEDDPRNPAVIADNVGDCVGDTAGMGADIFESYVGAMIASIALATTRYNSNFIYLILPAVLSILGLFGSLIGLVSNIVINAEPALMLRNATYIAILAFGFMSFVYMRLMGIGGYFISGDLFFSVIIGCLAGIVIGMVTEYYTGSTPVKNLAKISRSGAATNIIYGLSIGMESTALPVLILALGIWLSYVYGGGLFGVSLAAVSMLATVGITMTVDAYGPIADNAGGIAEMAGLGKPVRDITDKLDALGNTTAAIGKGFAIGSALLAALGMFAAYSEQANIITLDLLKVEVLVGIFIGGVMPFIISSMTMRSVGSAALEMVLEVRRQFREIPGILEGTAEPDYKRCIEISTRAALKEMLIPGILTVALPVIIYFSPLGKYGLGGLLVGSTVVGVLLALMMANGGGAWDNAKKYIEAGKLEGEGKGSTAHKAAIIGDTVGDPFKDTSGPALNILIKLMSIVALLLVTFFK</sequence>
<comment type="function">
    <text evidence="9">Sodium pump that utilizes the energy of pyrophosphate hydrolysis as the driving force for Na(+) movement across the membrane.</text>
</comment>
<keyword evidence="3 9" id="KW-0812">Transmembrane</keyword>
<dbReference type="PIRSF" id="PIRSF001265">
    <property type="entry name" value="H+-PPase"/>
    <property type="match status" value="1"/>
</dbReference>
<keyword evidence="11" id="KW-1185">Reference proteome</keyword>
<dbReference type="HOGENOM" id="CLU_008743_3_1_7"/>
<keyword evidence="8 9" id="KW-0472">Membrane</keyword>
<evidence type="ECO:0000256" key="1">
    <source>
        <dbReference type="ARBA" id="ARBA00004127"/>
    </source>
</evidence>
<evidence type="ECO:0000256" key="6">
    <source>
        <dbReference type="ARBA" id="ARBA00022989"/>
    </source>
</evidence>
<feature type="transmembrane region" description="Helical" evidence="9">
    <location>
        <begin position="157"/>
        <end position="175"/>
    </location>
</feature>
<keyword evidence="5 9" id="KW-1278">Translocase</keyword>
<dbReference type="KEGG" id="dpb:BABL1_gene_415"/>
<feature type="transmembrane region" description="Helical" evidence="9">
    <location>
        <begin position="290"/>
        <end position="308"/>
    </location>
</feature>
<gene>
    <name evidence="10" type="primary">hppA1</name>
    <name evidence="9" type="synonym">hppA</name>
    <name evidence="10" type="ORF">BABL1_gene_415</name>
</gene>
<organism evidence="10 11">
    <name type="scientific">Candidatus Babela massiliensis</name>
    <dbReference type="NCBI Taxonomy" id="673862"/>
    <lineage>
        <taxon>Bacteria</taxon>
        <taxon>Candidatus Babelota</taxon>
        <taxon>Candidatus Babeliae</taxon>
        <taxon>Candidatus Babeliales</taxon>
        <taxon>Candidatus Babeliaceae</taxon>
        <taxon>Candidatus Babela</taxon>
    </lineage>
</organism>
<dbReference type="RefSeq" id="WP_023791990.1">
    <property type="nucleotide sequence ID" value="NC_023003.1"/>
</dbReference>
<dbReference type="GO" id="GO:0005886">
    <property type="term" value="C:plasma membrane"/>
    <property type="evidence" value="ECO:0007669"/>
    <property type="project" value="UniProtKB-SubCell"/>
</dbReference>
<dbReference type="HAMAP" id="MF_01129">
    <property type="entry name" value="PPase_energized_pump"/>
    <property type="match status" value="1"/>
</dbReference>
<feature type="transmembrane region" description="Helical" evidence="9">
    <location>
        <begin position="393"/>
        <end position="414"/>
    </location>
</feature>
<keyword evidence="9" id="KW-0630">Potassium</keyword>
<feature type="transmembrane region" description="Helical" evidence="9">
    <location>
        <begin position="122"/>
        <end position="151"/>
    </location>
</feature>